<evidence type="ECO:0000259" key="9">
    <source>
        <dbReference type="PROSITE" id="PS51704"/>
    </source>
</evidence>
<dbReference type="AlphaFoldDB" id="A0A2C9KWV3"/>
<dbReference type="VEuPathDB" id="VectorBase:BGLAX_036181"/>
<dbReference type="RefSeq" id="XP_013078999.2">
    <property type="nucleotide sequence ID" value="XM_013223545.2"/>
</dbReference>
<keyword evidence="6" id="KW-0325">Glycoprotein</keyword>
<keyword evidence="5 8" id="KW-0472">Membrane</keyword>
<evidence type="ECO:0000256" key="4">
    <source>
        <dbReference type="ARBA" id="ARBA00022989"/>
    </source>
</evidence>
<feature type="transmembrane region" description="Helical" evidence="8">
    <location>
        <begin position="138"/>
        <end position="160"/>
    </location>
</feature>
<feature type="transmembrane region" description="Helical" evidence="8">
    <location>
        <begin position="99"/>
        <end position="126"/>
    </location>
</feature>
<dbReference type="GO" id="GO:0006629">
    <property type="term" value="P:lipid metabolic process"/>
    <property type="evidence" value="ECO:0007669"/>
    <property type="project" value="InterPro"/>
</dbReference>
<name>A0A2C9KWV3_BIOGL</name>
<feature type="domain" description="GP-PDE" evidence="9">
    <location>
        <begin position="239"/>
        <end position="489"/>
    </location>
</feature>
<dbReference type="VEuPathDB" id="VectorBase:BGLB024405"/>
<evidence type="ECO:0000256" key="7">
    <source>
        <dbReference type="SAM" id="MobiDB-lite"/>
    </source>
</evidence>
<feature type="transmembrane region" description="Helical" evidence="8">
    <location>
        <begin position="55"/>
        <end position="79"/>
    </location>
</feature>
<accession>A0A2C9KWV3</accession>
<dbReference type="Pfam" id="PF03009">
    <property type="entry name" value="GDPD"/>
    <property type="match status" value="1"/>
</dbReference>
<keyword evidence="4 8" id="KW-1133">Transmembrane helix</keyword>
<reference evidence="10" key="1">
    <citation type="submission" date="2020-05" db="UniProtKB">
        <authorList>
            <consortium name="EnsemblMetazoa"/>
        </authorList>
    </citation>
    <scope>IDENTIFICATION</scope>
    <source>
        <strain evidence="10">BB02</strain>
    </source>
</reference>
<feature type="transmembrane region" description="Helical" evidence="8">
    <location>
        <begin position="499"/>
        <end position="520"/>
    </location>
</feature>
<dbReference type="PANTHER" id="PTHR23344:SF50">
    <property type="entry name" value="GP-PDE DOMAIN-CONTAINING PROTEIN"/>
    <property type="match status" value="1"/>
</dbReference>
<dbReference type="InterPro" id="IPR017946">
    <property type="entry name" value="PLC-like_Pdiesterase_TIM-brl"/>
</dbReference>
<dbReference type="SUPFAM" id="SSF51695">
    <property type="entry name" value="PLC-like phosphodiesterases"/>
    <property type="match status" value="1"/>
</dbReference>
<feature type="region of interest" description="Disordered" evidence="7">
    <location>
        <begin position="1"/>
        <end position="20"/>
    </location>
</feature>
<evidence type="ECO:0000313" key="11">
    <source>
        <dbReference type="Proteomes" id="UP000076420"/>
    </source>
</evidence>
<dbReference type="KEGG" id="bgt:106064895"/>
<organism evidence="10 11">
    <name type="scientific">Biomphalaria glabrata</name>
    <name type="common">Bloodfluke planorb</name>
    <name type="synonym">Freshwater snail</name>
    <dbReference type="NCBI Taxonomy" id="6526"/>
    <lineage>
        <taxon>Eukaryota</taxon>
        <taxon>Metazoa</taxon>
        <taxon>Spiralia</taxon>
        <taxon>Lophotrochozoa</taxon>
        <taxon>Mollusca</taxon>
        <taxon>Gastropoda</taxon>
        <taxon>Heterobranchia</taxon>
        <taxon>Euthyneura</taxon>
        <taxon>Panpulmonata</taxon>
        <taxon>Hygrophila</taxon>
        <taxon>Lymnaeoidea</taxon>
        <taxon>Planorbidae</taxon>
        <taxon>Biomphalaria</taxon>
    </lineage>
</organism>
<sequence length="526" mass="59824">MSIPGNTSLKSQSSNQSVKSDFSDLNLGFKVITGFLRCQCKGNLLSEIQSKRTELITFWLVWFSLFYTTFIIYFCLAVRQDCYSIVKLLENNGALFNDWFPIIIVMATVSLIYELILMVFCIICLASGGQVIVSIFHWALLSGILVLCFILTFLVSKYVPHLWTVAFLSLKIFVPFIHVLSLIISTNFSWIFYRHWFKISQKVERIVWMTIWLFTLSIFYMTPLIFNSPFMKANLAPKPGIIALGGASNVAPENTLIAFEKALHLGAAGLYITLHFSKDQVPMIISDSTVDRTTNFRDQKLLVNSQIKNLSVKDIKSLSAGSWFLKKDPCNTVKNLSSEERKVIKKAGIPTWEEFLTFIDDYPNTKIFVKFNTRDPYNIITQQLAEHSELTISNENQTSVLQTIMVHPQYAHSFIEDNRRPANLSSLEQLSAAFLPLDAFVDLTIQDYQVLNVTTVMQDVNTKWLFSLAWAAGASYVTTYNVELLKSISIPLFYLDKEIYLTIWVSVDVISIVATTISFLTQKPSS</sequence>
<evidence type="ECO:0000313" key="10">
    <source>
        <dbReference type="EnsemblMetazoa" id="BGLB024405-PD"/>
    </source>
</evidence>
<dbReference type="Proteomes" id="UP000076420">
    <property type="component" value="Unassembled WGS sequence"/>
</dbReference>
<dbReference type="Gene3D" id="3.20.20.190">
    <property type="entry name" value="Phosphatidylinositol (PI) phosphodiesterase"/>
    <property type="match status" value="1"/>
</dbReference>
<feature type="transmembrane region" description="Helical" evidence="8">
    <location>
        <begin position="172"/>
        <end position="193"/>
    </location>
</feature>
<evidence type="ECO:0000256" key="8">
    <source>
        <dbReference type="SAM" id="Phobius"/>
    </source>
</evidence>
<protein>
    <recommendedName>
        <fullName evidence="9">GP-PDE domain-containing protein</fullName>
    </recommendedName>
</protein>
<proteinExistence type="predicted"/>
<evidence type="ECO:0000256" key="2">
    <source>
        <dbReference type="ARBA" id="ARBA00022692"/>
    </source>
</evidence>
<dbReference type="STRING" id="6526.A0A2C9KWV3"/>
<gene>
    <name evidence="10" type="primary">106064895</name>
</gene>
<dbReference type="InterPro" id="IPR030395">
    <property type="entry name" value="GP_PDE_dom"/>
</dbReference>
<keyword evidence="2 8" id="KW-0812">Transmembrane</keyword>
<dbReference type="GO" id="GO:0008081">
    <property type="term" value="F:phosphoric diester hydrolase activity"/>
    <property type="evidence" value="ECO:0007669"/>
    <property type="project" value="InterPro"/>
</dbReference>
<keyword evidence="3" id="KW-0378">Hydrolase</keyword>
<evidence type="ECO:0000256" key="3">
    <source>
        <dbReference type="ARBA" id="ARBA00022801"/>
    </source>
</evidence>
<evidence type="ECO:0000256" key="6">
    <source>
        <dbReference type="ARBA" id="ARBA00023180"/>
    </source>
</evidence>
<dbReference type="GO" id="GO:0016020">
    <property type="term" value="C:membrane"/>
    <property type="evidence" value="ECO:0007669"/>
    <property type="project" value="UniProtKB-SubCell"/>
</dbReference>
<dbReference type="PROSITE" id="PS51704">
    <property type="entry name" value="GP_PDE"/>
    <property type="match status" value="1"/>
</dbReference>
<evidence type="ECO:0000256" key="5">
    <source>
        <dbReference type="ARBA" id="ARBA00023136"/>
    </source>
</evidence>
<evidence type="ECO:0000256" key="1">
    <source>
        <dbReference type="ARBA" id="ARBA00004141"/>
    </source>
</evidence>
<comment type="subcellular location">
    <subcellularLocation>
        <location evidence="1">Membrane</location>
        <topology evidence="1">Multi-pass membrane protein</topology>
    </subcellularLocation>
</comment>
<dbReference type="OrthoDB" id="1058301at2759"/>
<dbReference type="EnsemblMetazoa" id="BGLB024405-RD">
    <property type="protein sequence ID" value="BGLB024405-PD"/>
    <property type="gene ID" value="BGLB024405"/>
</dbReference>
<dbReference type="PANTHER" id="PTHR23344">
    <property type="entry name" value="GLYCEROPHOSPHORYL DIESTER PHOSPHODIESTERASE"/>
    <property type="match status" value="1"/>
</dbReference>
<feature type="transmembrane region" description="Helical" evidence="8">
    <location>
        <begin position="205"/>
        <end position="226"/>
    </location>
</feature>